<evidence type="ECO:0000313" key="2">
    <source>
        <dbReference type="EMBL" id="MBU5593206.1"/>
    </source>
</evidence>
<proteinExistence type="predicted"/>
<accession>A0ABS6F3V8</accession>
<evidence type="ECO:0000256" key="1">
    <source>
        <dbReference type="SAM" id="MobiDB-lite"/>
    </source>
</evidence>
<feature type="region of interest" description="Disordered" evidence="1">
    <location>
        <begin position="129"/>
        <end position="169"/>
    </location>
</feature>
<dbReference type="EMBL" id="JAHLQL010000007">
    <property type="protein sequence ID" value="MBU5593206.1"/>
    <property type="molecule type" value="Genomic_DNA"/>
</dbReference>
<protein>
    <submittedName>
        <fullName evidence="2">Uncharacterized protein</fullName>
    </submittedName>
</protein>
<name>A0ABS6F3V8_9CLOT</name>
<reference evidence="2 3" key="1">
    <citation type="submission" date="2021-06" db="EMBL/GenBank/DDBJ databases">
        <authorList>
            <person name="Sun Q."/>
            <person name="Li D."/>
        </authorList>
    </citation>
    <scope>NUCLEOTIDE SEQUENCE [LARGE SCALE GENOMIC DNA]</scope>
    <source>
        <strain evidence="2 3">MSJ-4</strain>
    </source>
</reference>
<evidence type="ECO:0000313" key="3">
    <source>
        <dbReference type="Proteomes" id="UP000736583"/>
    </source>
</evidence>
<feature type="compositionally biased region" description="Gly residues" evidence="1">
    <location>
        <begin position="160"/>
        <end position="169"/>
    </location>
</feature>
<organism evidence="2 3">
    <name type="scientific">Clostridium simiarum</name>
    <dbReference type="NCBI Taxonomy" id="2841506"/>
    <lineage>
        <taxon>Bacteria</taxon>
        <taxon>Bacillati</taxon>
        <taxon>Bacillota</taxon>
        <taxon>Clostridia</taxon>
        <taxon>Eubacteriales</taxon>
        <taxon>Clostridiaceae</taxon>
        <taxon>Clostridium</taxon>
    </lineage>
</organism>
<sequence length="169" mass="18494">MSVSSDGRRTNNLSKTDRDCVINIGGALAENSAKGSNEANYSNFNECDGQRIEIAQSATAIVNNYTVVMIGTQAQANLILNDADKVINIEVTEDGGVSLNGEKMDIKELKNGVKVMLINNEFKQETINKKQFKNEINGDKENKESIENKESMENKESKENGGGSKENTN</sequence>
<comment type="caution">
    <text evidence="2">The sequence shown here is derived from an EMBL/GenBank/DDBJ whole genome shotgun (WGS) entry which is preliminary data.</text>
</comment>
<dbReference type="RefSeq" id="WP_216457884.1">
    <property type="nucleotide sequence ID" value="NZ_JAHLQL010000007.1"/>
</dbReference>
<dbReference type="Proteomes" id="UP000736583">
    <property type="component" value="Unassembled WGS sequence"/>
</dbReference>
<feature type="compositionally biased region" description="Basic and acidic residues" evidence="1">
    <location>
        <begin position="129"/>
        <end position="159"/>
    </location>
</feature>
<keyword evidence="3" id="KW-1185">Reference proteome</keyword>
<gene>
    <name evidence="2" type="ORF">KQI89_15765</name>
</gene>